<dbReference type="InterPro" id="IPR036396">
    <property type="entry name" value="Cyt_P450_sf"/>
</dbReference>
<dbReference type="PANTHER" id="PTHR24291">
    <property type="entry name" value="CYTOCHROME P450 FAMILY 4"/>
    <property type="match status" value="1"/>
</dbReference>
<keyword evidence="11 14" id="KW-0408">Iron</keyword>
<evidence type="ECO:0000256" key="1">
    <source>
        <dbReference type="ARBA" id="ARBA00001971"/>
    </source>
</evidence>
<evidence type="ECO:0000256" key="3">
    <source>
        <dbReference type="ARBA" id="ARBA00004174"/>
    </source>
</evidence>
<dbReference type="PRINTS" id="PR00385">
    <property type="entry name" value="P450"/>
</dbReference>
<evidence type="ECO:0000256" key="14">
    <source>
        <dbReference type="PIRSR" id="PIRSR602401-1"/>
    </source>
</evidence>
<keyword evidence="18" id="KW-1185">Reference proteome</keyword>
<evidence type="ECO:0000256" key="11">
    <source>
        <dbReference type="ARBA" id="ARBA00023004"/>
    </source>
</evidence>
<organism evidence="17 18">
    <name type="scientific">Henosepilachna vigintioctopunctata</name>
    <dbReference type="NCBI Taxonomy" id="420089"/>
    <lineage>
        <taxon>Eukaryota</taxon>
        <taxon>Metazoa</taxon>
        <taxon>Ecdysozoa</taxon>
        <taxon>Arthropoda</taxon>
        <taxon>Hexapoda</taxon>
        <taxon>Insecta</taxon>
        <taxon>Pterygota</taxon>
        <taxon>Neoptera</taxon>
        <taxon>Endopterygota</taxon>
        <taxon>Coleoptera</taxon>
        <taxon>Polyphaga</taxon>
        <taxon>Cucujiformia</taxon>
        <taxon>Coccinelloidea</taxon>
        <taxon>Coccinellidae</taxon>
        <taxon>Epilachninae</taxon>
        <taxon>Epilachnini</taxon>
        <taxon>Henosepilachna</taxon>
    </lineage>
</organism>
<evidence type="ECO:0000256" key="5">
    <source>
        <dbReference type="ARBA" id="ARBA00010617"/>
    </source>
</evidence>
<evidence type="ECO:0000256" key="9">
    <source>
        <dbReference type="ARBA" id="ARBA00022848"/>
    </source>
</evidence>
<evidence type="ECO:0000256" key="13">
    <source>
        <dbReference type="ARBA" id="ARBA00023136"/>
    </source>
</evidence>
<evidence type="ECO:0000256" key="15">
    <source>
        <dbReference type="RuleBase" id="RU000461"/>
    </source>
</evidence>
<dbReference type="Gene3D" id="1.10.630.10">
    <property type="entry name" value="Cytochrome P450"/>
    <property type="match status" value="1"/>
</dbReference>
<keyword evidence="16" id="KW-1133">Transmembrane helix</keyword>
<evidence type="ECO:0000256" key="12">
    <source>
        <dbReference type="ARBA" id="ARBA00023033"/>
    </source>
</evidence>
<keyword evidence="9" id="KW-0492">Microsome</keyword>
<keyword evidence="16" id="KW-0812">Transmembrane</keyword>
<dbReference type="PANTHER" id="PTHR24291:SF189">
    <property type="entry name" value="CYTOCHROME P450 4C3-RELATED"/>
    <property type="match status" value="1"/>
</dbReference>
<reference evidence="17 18" key="1">
    <citation type="submission" date="2023-03" db="EMBL/GenBank/DDBJ databases">
        <title>Genome insight into feeding habits of ladybird beetles.</title>
        <authorList>
            <person name="Li H.-S."/>
            <person name="Huang Y.-H."/>
            <person name="Pang H."/>
        </authorList>
    </citation>
    <scope>NUCLEOTIDE SEQUENCE [LARGE SCALE GENOMIC DNA]</scope>
    <source>
        <strain evidence="17">SYSU_2023b</strain>
        <tissue evidence="17">Whole body</tissue>
    </source>
</reference>
<proteinExistence type="inferred from homology"/>
<feature type="binding site" description="axial binding residue" evidence="14">
    <location>
        <position position="448"/>
    </location>
    <ligand>
        <name>heme</name>
        <dbReference type="ChEBI" id="CHEBI:30413"/>
    </ligand>
    <ligandPart>
        <name>Fe</name>
        <dbReference type="ChEBI" id="CHEBI:18248"/>
    </ligandPart>
</feature>
<accession>A0AAW1TQN9</accession>
<comment type="caution">
    <text evidence="17">The sequence shown here is derived from an EMBL/GenBank/DDBJ whole genome shotgun (WGS) entry which is preliminary data.</text>
</comment>
<dbReference type="GO" id="GO:0005789">
    <property type="term" value="C:endoplasmic reticulum membrane"/>
    <property type="evidence" value="ECO:0007669"/>
    <property type="project" value="UniProtKB-SubCell"/>
</dbReference>
<dbReference type="GO" id="GO:0005506">
    <property type="term" value="F:iron ion binding"/>
    <property type="evidence" value="ECO:0007669"/>
    <property type="project" value="InterPro"/>
</dbReference>
<evidence type="ECO:0000256" key="8">
    <source>
        <dbReference type="ARBA" id="ARBA00022824"/>
    </source>
</evidence>
<comment type="subcellular location">
    <subcellularLocation>
        <location evidence="4">Endoplasmic reticulum membrane</location>
        <topology evidence="4">Peripheral membrane protein</topology>
    </subcellularLocation>
    <subcellularLocation>
        <location evidence="3">Microsome membrane</location>
        <topology evidence="3">Peripheral membrane protein</topology>
    </subcellularLocation>
</comment>
<evidence type="ECO:0000313" key="17">
    <source>
        <dbReference type="EMBL" id="KAK9872648.1"/>
    </source>
</evidence>
<dbReference type="InterPro" id="IPR050196">
    <property type="entry name" value="Cytochrome_P450_Monoox"/>
</dbReference>
<evidence type="ECO:0000256" key="10">
    <source>
        <dbReference type="ARBA" id="ARBA00023002"/>
    </source>
</evidence>
<dbReference type="PRINTS" id="PR00463">
    <property type="entry name" value="EP450I"/>
</dbReference>
<evidence type="ECO:0000313" key="18">
    <source>
        <dbReference type="Proteomes" id="UP001431783"/>
    </source>
</evidence>
<comment type="function">
    <text evidence="2">May be involved in the metabolism of insect hormones and in the breakdown of synthetic insecticides.</text>
</comment>
<keyword evidence="13 16" id="KW-0472">Membrane</keyword>
<keyword evidence="6 14" id="KW-0349">Heme</keyword>
<evidence type="ECO:0000256" key="4">
    <source>
        <dbReference type="ARBA" id="ARBA00004406"/>
    </source>
</evidence>
<keyword evidence="10 15" id="KW-0560">Oxidoreductase</keyword>
<comment type="similarity">
    <text evidence="5 15">Belongs to the cytochrome P450 family.</text>
</comment>
<dbReference type="EMBL" id="JARQZJ010000012">
    <property type="protein sequence ID" value="KAK9872648.1"/>
    <property type="molecule type" value="Genomic_DNA"/>
</dbReference>
<protein>
    <recommendedName>
        <fullName evidence="19">Cytochrome P450</fullName>
    </recommendedName>
</protein>
<comment type="cofactor">
    <cofactor evidence="1 14">
        <name>heme</name>
        <dbReference type="ChEBI" id="CHEBI:30413"/>
    </cofactor>
</comment>
<evidence type="ECO:0000256" key="6">
    <source>
        <dbReference type="ARBA" id="ARBA00022617"/>
    </source>
</evidence>
<evidence type="ECO:0000256" key="16">
    <source>
        <dbReference type="SAM" id="Phobius"/>
    </source>
</evidence>
<dbReference type="Pfam" id="PF00067">
    <property type="entry name" value="p450"/>
    <property type="match status" value="1"/>
</dbReference>
<evidence type="ECO:0000256" key="2">
    <source>
        <dbReference type="ARBA" id="ARBA00003690"/>
    </source>
</evidence>
<evidence type="ECO:0008006" key="19">
    <source>
        <dbReference type="Google" id="ProtNLM"/>
    </source>
</evidence>
<dbReference type="GO" id="GO:0004497">
    <property type="term" value="F:monooxygenase activity"/>
    <property type="evidence" value="ECO:0007669"/>
    <property type="project" value="UniProtKB-KW"/>
</dbReference>
<evidence type="ECO:0000256" key="7">
    <source>
        <dbReference type="ARBA" id="ARBA00022723"/>
    </source>
</evidence>
<sequence>MFLSSLIGVFVFGWILYRLTVQLLNWFSIARKISKFPGRKGYPILGNTLEFLGNPEEIFNAVRENVREYFSIGTFRAWLFVFPTIWVHDPEDIEKLMGGVANNEKSILYNTMRPWLGNGLLTSSGQHWHSRRKMLTSTFHFSILQQFLNIFNRESRHMVEIIENHLNEETNILPIVSNFTLESICETSMGVRLSSMKDADEYRNSIHDMGYIVFDRITRSWKLAEYIFFFTRDYWRQKRIIDILHNFSNKVIEKRKLQSERYFENENTNTTIAKRKQVALLDMLLLAQKQGEDIDDNGIREEVDTFMFEGHDTTAVCISFTLLLLANNQKCQENIYEEILSVFGEDDRQPTNNDLQELKYMERCIKESLRLYPSVPLISRKVSEDIPTKNGYVIPKGCSAIICIYDMHRKPDLYPEPLKFDPDRFLQENCLDRHPYAYIPFSAGPRNCIGQKFAMMEVKCVLTEIFRRYVIQPVDKIEDISCSIDMVIRTKNPMRMKFIRR</sequence>
<dbReference type="InterPro" id="IPR001128">
    <property type="entry name" value="Cyt_P450"/>
</dbReference>
<keyword evidence="8" id="KW-0256">Endoplasmic reticulum</keyword>
<dbReference type="Proteomes" id="UP001431783">
    <property type="component" value="Unassembled WGS sequence"/>
</dbReference>
<keyword evidence="12 15" id="KW-0503">Monooxygenase</keyword>
<dbReference type="InterPro" id="IPR002401">
    <property type="entry name" value="Cyt_P450_E_grp-I"/>
</dbReference>
<dbReference type="InterPro" id="IPR017972">
    <property type="entry name" value="Cyt_P450_CS"/>
</dbReference>
<dbReference type="AlphaFoldDB" id="A0AAW1TQN9"/>
<dbReference type="PROSITE" id="PS00086">
    <property type="entry name" value="CYTOCHROME_P450"/>
    <property type="match status" value="1"/>
</dbReference>
<keyword evidence="7 14" id="KW-0479">Metal-binding</keyword>
<dbReference type="GO" id="GO:0016705">
    <property type="term" value="F:oxidoreductase activity, acting on paired donors, with incorporation or reduction of molecular oxygen"/>
    <property type="evidence" value="ECO:0007669"/>
    <property type="project" value="InterPro"/>
</dbReference>
<gene>
    <name evidence="17" type="ORF">WA026_018782</name>
</gene>
<feature type="transmembrane region" description="Helical" evidence="16">
    <location>
        <begin position="6"/>
        <end position="27"/>
    </location>
</feature>
<name>A0AAW1TQN9_9CUCU</name>
<dbReference type="GO" id="GO:0020037">
    <property type="term" value="F:heme binding"/>
    <property type="evidence" value="ECO:0007669"/>
    <property type="project" value="InterPro"/>
</dbReference>
<dbReference type="SUPFAM" id="SSF48264">
    <property type="entry name" value="Cytochrome P450"/>
    <property type="match status" value="1"/>
</dbReference>
<dbReference type="CDD" id="cd20628">
    <property type="entry name" value="CYP4"/>
    <property type="match status" value="1"/>
</dbReference>